<dbReference type="Proteomes" id="UP000610966">
    <property type="component" value="Unassembled WGS sequence"/>
</dbReference>
<protein>
    <recommendedName>
        <fullName evidence="3">HEAT repeat protein</fullName>
    </recommendedName>
</protein>
<dbReference type="AlphaFoldDB" id="A0A8J3RJK3"/>
<organism evidence="1 2">
    <name type="scientific">Sphaerimonospora thailandensis</name>
    <dbReference type="NCBI Taxonomy" id="795644"/>
    <lineage>
        <taxon>Bacteria</taxon>
        <taxon>Bacillati</taxon>
        <taxon>Actinomycetota</taxon>
        <taxon>Actinomycetes</taxon>
        <taxon>Streptosporangiales</taxon>
        <taxon>Streptosporangiaceae</taxon>
        <taxon>Sphaerimonospora</taxon>
    </lineage>
</organism>
<sequence length="135" mass="14482">MAIQKGIGLVAELAEHAGEVNIRGSCIELLGDAGEAEEVIRRFSIRLASENDPSVRADLAAAMAAAAIRVEESAERTAELCADLLADESAAVRFRVARVLLRARPTGVDLEHAESVLDTAYSEVRRTGGFRDEYA</sequence>
<dbReference type="Gene3D" id="1.25.10.10">
    <property type="entry name" value="Leucine-rich Repeat Variant"/>
    <property type="match status" value="1"/>
</dbReference>
<dbReference type="SUPFAM" id="SSF48371">
    <property type="entry name" value="ARM repeat"/>
    <property type="match status" value="1"/>
</dbReference>
<proteinExistence type="predicted"/>
<gene>
    <name evidence="1" type="ORF">Mth01_57510</name>
</gene>
<evidence type="ECO:0008006" key="3">
    <source>
        <dbReference type="Google" id="ProtNLM"/>
    </source>
</evidence>
<name>A0A8J3RJK3_9ACTN</name>
<evidence type="ECO:0000313" key="1">
    <source>
        <dbReference type="EMBL" id="GIH73498.1"/>
    </source>
</evidence>
<dbReference type="InterPro" id="IPR016024">
    <property type="entry name" value="ARM-type_fold"/>
</dbReference>
<keyword evidence="2" id="KW-1185">Reference proteome</keyword>
<accession>A0A8J3RJK3</accession>
<comment type="caution">
    <text evidence="1">The sequence shown here is derived from an EMBL/GenBank/DDBJ whole genome shotgun (WGS) entry which is preliminary data.</text>
</comment>
<dbReference type="InterPro" id="IPR011989">
    <property type="entry name" value="ARM-like"/>
</dbReference>
<evidence type="ECO:0000313" key="2">
    <source>
        <dbReference type="Proteomes" id="UP000610966"/>
    </source>
</evidence>
<reference evidence="1" key="1">
    <citation type="submission" date="2021-01" db="EMBL/GenBank/DDBJ databases">
        <title>Whole genome shotgun sequence of Sphaerimonospora thailandensis NBRC 107569.</title>
        <authorList>
            <person name="Komaki H."/>
            <person name="Tamura T."/>
        </authorList>
    </citation>
    <scope>NUCLEOTIDE SEQUENCE</scope>
    <source>
        <strain evidence="1">NBRC 107569</strain>
    </source>
</reference>
<dbReference type="EMBL" id="BOOG01000100">
    <property type="protein sequence ID" value="GIH73498.1"/>
    <property type="molecule type" value="Genomic_DNA"/>
</dbReference>